<evidence type="ECO:0000256" key="7">
    <source>
        <dbReference type="ARBA" id="ARBA00022884"/>
    </source>
</evidence>
<proteinExistence type="predicted"/>
<keyword evidence="10" id="KW-0804">Transcription</keyword>
<dbReference type="InterPro" id="IPR035979">
    <property type="entry name" value="RBD_domain_sf"/>
</dbReference>
<evidence type="ECO:0000256" key="11">
    <source>
        <dbReference type="ARBA" id="ARBA00023242"/>
    </source>
</evidence>
<organism evidence="18 19">
    <name type="scientific">Malassezia caprae</name>
    <dbReference type="NCBI Taxonomy" id="1381934"/>
    <lineage>
        <taxon>Eukaryota</taxon>
        <taxon>Fungi</taxon>
        <taxon>Dikarya</taxon>
        <taxon>Basidiomycota</taxon>
        <taxon>Ustilaginomycotina</taxon>
        <taxon>Malasseziomycetes</taxon>
        <taxon>Malasseziales</taxon>
        <taxon>Malasseziaceae</taxon>
        <taxon>Malassezia</taxon>
    </lineage>
</organism>
<evidence type="ECO:0000256" key="14">
    <source>
        <dbReference type="SAM" id="Coils"/>
    </source>
</evidence>
<evidence type="ECO:0000256" key="15">
    <source>
        <dbReference type="SAM" id="MobiDB-lite"/>
    </source>
</evidence>
<dbReference type="CDD" id="cd12438">
    <property type="entry name" value="RRM_CNOT4"/>
    <property type="match status" value="1"/>
</dbReference>
<dbReference type="Pfam" id="PF01648">
    <property type="entry name" value="ACPS"/>
    <property type="match status" value="1"/>
</dbReference>
<dbReference type="Proteomes" id="UP001220961">
    <property type="component" value="Chromosome 3"/>
</dbReference>
<dbReference type="Gene3D" id="3.90.470.20">
    <property type="entry name" value="4'-phosphopantetheinyl transferase domain"/>
    <property type="match status" value="1"/>
</dbReference>
<dbReference type="GO" id="GO:0010629">
    <property type="term" value="P:negative regulation of gene expression"/>
    <property type="evidence" value="ECO:0007669"/>
    <property type="project" value="UniProtKB-ARBA"/>
</dbReference>
<dbReference type="AlphaFoldDB" id="A0AAF0IZR5"/>
<dbReference type="InterPro" id="IPR034261">
    <property type="entry name" value="CNOT4_RRM"/>
</dbReference>
<dbReference type="PANTHER" id="PTHR12603">
    <property type="entry name" value="CCR4-NOT TRANSCRIPTION COMPLEX RELATED"/>
    <property type="match status" value="1"/>
</dbReference>
<feature type="region of interest" description="Disordered" evidence="15">
    <location>
        <begin position="793"/>
        <end position="823"/>
    </location>
</feature>
<dbReference type="SUPFAM" id="SSF56214">
    <property type="entry name" value="4'-phosphopantetheinyl transferase"/>
    <property type="match status" value="2"/>
</dbReference>
<keyword evidence="11" id="KW-0539">Nucleus</keyword>
<comment type="subcellular location">
    <subcellularLocation>
        <location evidence="1">Nucleus</location>
    </subcellularLocation>
</comment>
<dbReference type="InterPro" id="IPR001841">
    <property type="entry name" value="Znf_RING"/>
</dbReference>
<dbReference type="GO" id="GO:0005634">
    <property type="term" value="C:nucleus"/>
    <property type="evidence" value="ECO:0007669"/>
    <property type="project" value="UniProtKB-SubCell"/>
</dbReference>
<evidence type="ECO:0000259" key="17">
    <source>
        <dbReference type="PROSITE" id="PS50102"/>
    </source>
</evidence>
<keyword evidence="3 18" id="KW-0808">Transferase</keyword>
<keyword evidence="19" id="KW-1185">Reference proteome</keyword>
<feature type="region of interest" description="Disordered" evidence="15">
    <location>
        <begin position="895"/>
        <end position="960"/>
    </location>
</feature>
<evidence type="ECO:0000256" key="4">
    <source>
        <dbReference type="ARBA" id="ARBA00022723"/>
    </source>
</evidence>
<keyword evidence="5 12" id="KW-0863">Zinc-finger</keyword>
<protein>
    <submittedName>
        <fullName evidence="18">RING-type E3 ubiquitin transferase</fullName>
        <ecNumber evidence="18">2.3.2.27</ecNumber>
    </submittedName>
</protein>
<reference evidence="18" key="1">
    <citation type="submission" date="2023-03" db="EMBL/GenBank/DDBJ databases">
        <title>Mating type loci evolution in Malassezia.</title>
        <authorList>
            <person name="Coelho M.A."/>
        </authorList>
    </citation>
    <scope>NUCLEOTIDE SEQUENCE</scope>
    <source>
        <strain evidence="18">CBS 10434</strain>
    </source>
</reference>
<dbReference type="InterPro" id="IPR039780">
    <property type="entry name" value="Mot2"/>
</dbReference>
<dbReference type="InterPro" id="IPR003954">
    <property type="entry name" value="RRM_euk-type"/>
</dbReference>
<dbReference type="SMART" id="SM00361">
    <property type="entry name" value="RRM_1"/>
    <property type="match status" value="1"/>
</dbReference>
<evidence type="ECO:0000256" key="6">
    <source>
        <dbReference type="ARBA" id="ARBA00022833"/>
    </source>
</evidence>
<dbReference type="EMBL" id="CP119910">
    <property type="protein sequence ID" value="WFD19285.1"/>
    <property type="molecule type" value="Genomic_DNA"/>
</dbReference>
<feature type="region of interest" description="Disordered" evidence="15">
    <location>
        <begin position="602"/>
        <end position="690"/>
    </location>
</feature>
<dbReference type="GO" id="GO:0008270">
    <property type="term" value="F:zinc ion binding"/>
    <property type="evidence" value="ECO:0007669"/>
    <property type="project" value="UniProtKB-KW"/>
</dbReference>
<dbReference type="GO" id="GO:0061630">
    <property type="term" value="F:ubiquitin protein ligase activity"/>
    <property type="evidence" value="ECO:0007669"/>
    <property type="project" value="UniProtKB-EC"/>
</dbReference>
<feature type="domain" description="RRM" evidence="17">
    <location>
        <begin position="448"/>
        <end position="540"/>
    </location>
</feature>
<dbReference type="InterPro" id="IPR037143">
    <property type="entry name" value="4-PPantetheinyl_Trfase_dom_sf"/>
</dbReference>
<dbReference type="FunFam" id="3.30.40.10:FF:000006">
    <property type="entry name" value="CCR4-NOT transcription complex subunit 4"/>
    <property type="match status" value="1"/>
</dbReference>
<dbReference type="InterPro" id="IPR012677">
    <property type="entry name" value="Nucleotide-bd_a/b_plait_sf"/>
</dbReference>
<dbReference type="PANTHER" id="PTHR12603:SF0">
    <property type="entry name" value="CCR4-NOT TRANSCRIPTION COMPLEX SUBUNIT 4"/>
    <property type="match status" value="1"/>
</dbReference>
<keyword evidence="4" id="KW-0479">Metal-binding</keyword>
<dbReference type="GO" id="GO:0016071">
    <property type="term" value="P:mRNA metabolic process"/>
    <property type="evidence" value="ECO:0007669"/>
    <property type="project" value="UniProtKB-ARBA"/>
</dbReference>
<dbReference type="InterPro" id="IPR055066">
    <property type="entry name" value="AASDHPPT_N"/>
</dbReference>
<dbReference type="CDD" id="cd16618">
    <property type="entry name" value="mRING-HC-C4C4_CNOT4"/>
    <property type="match status" value="1"/>
</dbReference>
<keyword evidence="2" id="KW-0678">Repressor</keyword>
<feature type="compositionally biased region" description="Low complexity" evidence="15">
    <location>
        <begin position="657"/>
        <end position="675"/>
    </location>
</feature>
<evidence type="ECO:0000256" key="12">
    <source>
        <dbReference type="PROSITE-ProRule" id="PRU00175"/>
    </source>
</evidence>
<feature type="domain" description="RING-type" evidence="16">
    <location>
        <begin position="353"/>
        <end position="396"/>
    </location>
</feature>
<keyword evidence="7 13" id="KW-0694">RNA-binding</keyword>
<dbReference type="GO" id="GO:0000287">
    <property type="term" value="F:magnesium ion binding"/>
    <property type="evidence" value="ECO:0007669"/>
    <property type="project" value="InterPro"/>
</dbReference>
<evidence type="ECO:0000256" key="3">
    <source>
        <dbReference type="ARBA" id="ARBA00022679"/>
    </source>
</evidence>
<keyword evidence="9 14" id="KW-0175">Coiled coil</keyword>
<dbReference type="PROSITE" id="PS50089">
    <property type="entry name" value="ZF_RING_2"/>
    <property type="match status" value="1"/>
</dbReference>
<evidence type="ECO:0000256" key="2">
    <source>
        <dbReference type="ARBA" id="ARBA00022491"/>
    </source>
</evidence>
<dbReference type="SUPFAM" id="SSF54928">
    <property type="entry name" value="RNA-binding domain, RBD"/>
    <property type="match status" value="1"/>
</dbReference>
<dbReference type="PROSITE" id="PS50102">
    <property type="entry name" value="RRM"/>
    <property type="match status" value="1"/>
</dbReference>
<dbReference type="SUPFAM" id="SSF57850">
    <property type="entry name" value="RING/U-box"/>
    <property type="match status" value="1"/>
</dbReference>
<feature type="compositionally biased region" description="Pro residues" evidence="15">
    <location>
        <begin position="915"/>
        <end position="926"/>
    </location>
</feature>
<dbReference type="EC" id="2.3.2.27" evidence="18"/>
<evidence type="ECO:0000256" key="5">
    <source>
        <dbReference type="ARBA" id="ARBA00022771"/>
    </source>
</evidence>
<evidence type="ECO:0000313" key="19">
    <source>
        <dbReference type="Proteomes" id="UP001220961"/>
    </source>
</evidence>
<sequence>MPSEVQVWAVDVSAWNREPYTRVGAGPYAFDAEVEALLGHDAPEAQRVRRYLRGIDRVRSLVARLLPRLVLVQAGVCAWRDVRMAATREGRPYVCTPAGTYDINLTHDGDWVVLAFSPNTRVGVDVMQLALPPYEESSRTFCATMAASMTPAEAAWVAAPAAERDVLERLLHVWTYKEALTKNMGVGLGFDFARIQVPLAPDARLWVAGEEREAYRFIEVSLPCGAAHAQAGSLLALALGPGTPGVACFSHEDAVRAGWLRIWTYEALLRGAQEACYRSSGRRGRRRDDARVREHQGERDAGHEECAREKVAHIEATSSNDTCACVSLTAASKGEGRSLAELYLSDEVDDMECPLCLEEIDISDANFKPCPCGYQICRFCWHHIKQNLNGRCPACRRKYSDQAIEFKAMSTEEILRLTNAKKNKEREKKEMEATNRKHLANMRVVQKNLVYVVGLSPRFAREELIPTLKGPEYFGQYGRVAKILISKRVTSHKYGHGSQDPSTGVYVTYHSKEDAARAIVAIDGSKEPGGRIIRASYGTTKYCTAYLRNMPCSNPGCTYLHEPGEEADSFTKEDLATLRHAAKDTEHKIKPASMHLMPITKKAEAAASDAPEGSALPRTASWATAGKPESAVSSPSLPPRDAQAFPGLAAAKDPARSATPTKGKAKTPSTTPTKGKGAKEGAPSSEYKPSDTAQELIDGLHQRRQETNASPPVMFPQADWTLSSLGDGDFRFHLPSLPPELESAPGPSLPSLDRLALDMPGLDERDALYTYRGSFNPFDEGLDAWAGEAPPGLAPDDARWSRAPLVRPPGRPMPARPAEYRARRTDEVGRAVEEQRSAAAAMLAARARQLQEAGEGGSALSMGDVRSKLARQQAQAKHGDSQTLLALLRRIQEPTESAPASPALGAGTPTEPAAMTPPPGLRPMPAKPNVATGLLLAQLLGSPPAQQPEAFASLAAPPPT</sequence>
<dbReference type="GO" id="GO:0008897">
    <property type="term" value="F:holo-[acyl-carrier-protein] synthase activity"/>
    <property type="evidence" value="ECO:0007669"/>
    <property type="project" value="InterPro"/>
</dbReference>
<evidence type="ECO:0000256" key="8">
    <source>
        <dbReference type="ARBA" id="ARBA00023015"/>
    </source>
</evidence>
<gene>
    <name evidence="18" type="primary">NOT4</name>
    <name evidence="18" type="ORF">MCAP1_001510</name>
</gene>
<dbReference type="Pfam" id="PF14570">
    <property type="entry name" value="zf-RING_4"/>
    <property type="match status" value="1"/>
</dbReference>
<dbReference type="Gene3D" id="3.30.70.330">
    <property type="match status" value="1"/>
</dbReference>
<evidence type="ECO:0000259" key="16">
    <source>
        <dbReference type="PROSITE" id="PS50089"/>
    </source>
</evidence>
<keyword evidence="18" id="KW-0012">Acyltransferase</keyword>
<dbReference type="GO" id="GO:0003723">
    <property type="term" value="F:RNA binding"/>
    <property type="evidence" value="ECO:0007669"/>
    <property type="project" value="UniProtKB-UniRule"/>
</dbReference>
<dbReference type="GO" id="GO:0010557">
    <property type="term" value="P:positive regulation of macromolecule biosynthetic process"/>
    <property type="evidence" value="ECO:0007669"/>
    <property type="project" value="UniProtKB-ARBA"/>
</dbReference>
<dbReference type="InterPro" id="IPR039515">
    <property type="entry name" value="NOT4_mRING-HC-C4C4"/>
</dbReference>
<dbReference type="Pfam" id="PF22624">
    <property type="entry name" value="AASDHPPT_N"/>
    <property type="match status" value="1"/>
</dbReference>
<dbReference type="InterPro" id="IPR008278">
    <property type="entry name" value="4-PPantetheinyl_Trfase_dom"/>
</dbReference>
<evidence type="ECO:0000256" key="13">
    <source>
        <dbReference type="PROSITE-ProRule" id="PRU00176"/>
    </source>
</evidence>
<dbReference type="GO" id="GO:0006401">
    <property type="term" value="P:RNA catabolic process"/>
    <property type="evidence" value="ECO:0007669"/>
    <property type="project" value="UniProtKB-ARBA"/>
</dbReference>
<feature type="coiled-coil region" evidence="14">
    <location>
        <begin position="407"/>
        <end position="441"/>
    </location>
</feature>
<feature type="compositionally biased region" description="Low complexity" evidence="15">
    <location>
        <begin position="905"/>
        <end position="914"/>
    </location>
</feature>
<keyword evidence="8" id="KW-0805">Transcription regulation</keyword>
<dbReference type="InterPro" id="IPR000504">
    <property type="entry name" value="RRM_dom"/>
</dbReference>
<dbReference type="GO" id="GO:0016567">
    <property type="term" value="P:protein ubiquitination"/>
    <property type="evidence" value="ECO:0007669"/>
    <property type="project" value="TreeGrafter"/>
</dbReference>
<dbReference type="FunFam" id="3.30.70.330:FF:000257">
    <property type="entry name" value="CCR4-NOT core complex subunit Not4"/>
    <property type="match status" value="1"/>
</dbReference>
<accession>A0AAF0IZR5</accession>
<evidence type="ECO:0000256" key="9">
    <source>
        <dbReference type="ARBA" id="ARBA00023054"/>
    </source>
</evidence>
<keyword evidence="6" id="KW-0862">Zinc</keyword>
<dbReference type="InterPro" id="IPR013083">
    <property type="entry name" value="Znf_RING/FYVE/PHD"/>
</dbReference>
<dbReference type="GO" id="GO:0030015">
    <property type="term" value="C:CCR4-NOT core complex"/>
    <property type="evidence" value="ECO:0007669"/>
    <property type="project" value="UniProtKB-ARBA"/>
</dbReference>
<feature type="compositionally biased region" description="Pro residues" evidence="15">
    <location>
        <begin position="806"/>
        <end position="815"/>
    </location>
</feature>
<evidence type="ECO:0000256" key="1">
    <source>
        <dbReference type="ARBA" id="ARBA00004123"/>
    </source>
</evidence>
<evidence type="ECO:0000313" key="18">
    <source>
        <dbReference type="EMBL" id="WFD19285.1"/>
    </source>
</evidence>
<evidence type="ECO:0000256" key="10">
    <source>
        <dbReference type="ARBA" id="ARBA00023163"/>
    </source>
</evidence>
<name>A0AAF0IZR5_9BASI</name>
<dbReference type="Gene3D" id="3.30.40.10">
    <property type="entry name" value="Zinc/RING finger domain, C3HC4 (zinc finger)"/>
    <property type="match status" value="1"/>
</dbReference>
<dbReference type="GO" id="GO:0051254">
    <property type="term" value="P:positive regulation of RNA metabolic process"/>
    <property type="evidence" value="ECO:0007669"/>
    <property type="project" value="UniProtKB-ARBA"/>
</dbReference>